<dbReference type="EMBL" id="JAENJH010000014">
    <property type="protein sequence ID" value="MBK1789146.1"/>
    <property type="molecule type" value="Genomic_DNA"/>
</dbReference>
<gene>
    <name evidence="6" type="ORF">JHE00_32850</name>
</gene>
<keyword evidence="2" id="KW-0479">Metal-binding</keyword>
<dbReference type="PANTHER" id="PTHR42693:SF33">
    <property type="entry name" value="ARYLSULFATASE"/>
    <property type="match status" value="1"/>
</dbReference>
<evidence type="ECO:0000256" key="2">
    <source>
        <dbReference type="ARBA" id="ARBA00022723"/>
    </source>
</evidence>
<dbReference type="InterPro" id="IPR017850">
    <property type="entry name" value="Alkaline_phosphatase_core_sf"/>
</dbReference>
<protein>
    <submittedName>
        <fullName evidence="6">Arylsulfatase</fullName>
    </submittedName>
</protein>
<dbReference type="Proteomes" id="UP000635245">
    <property type="component" value="Unassembled WGS sequence"/>
</dbReference>
<feature type="domain" description="Sulfatase N-terminal" evidence="5">
    <location>
        <begin position="36"/>
        <end position="448"/>
    </location>
</feature>
<reference evidence="6" key="1">
    <citation type="submission" date="2020-12" db="EMBL/GenBank/DDBJ databases">
        <title>Prauserella sp. ASG 168, a novel actinomycete isolated from cave rock.</title>
        <authorList>
            <person name="Suriyachadkun C."/>
        </authorList>
    </citation>
    <scope>NUCLEOTIDE SEQUENCE</scope>
    <source>
        <strain evidence="6">ASG 168</strain>
    </source>
</reference>
<dbReference type="Gene3D" id="3.40.720.10">
    <property type="entry name" value="Alkaline Phosphatase, subunit A"/>
    <property type="match status" value="1"/>
</dbReference>
<dbReference type="PANTHER" id="PTHR42693">
    <property type="entry name" value="ARYLSULFATASE FAMILY MEMBER"/>
    <property type="match status" value="1"/>
</dbReference>
<evidence type="ECO:0000313" key="7">
    <source>
        <dbReference type="Proteomes" id="UP000635245"/>
    </source>
</evidence>
<comment type="caution">
    <text evidence="6">The sequence shown here is derived from an EMBL/GenBank/DDBJ whole genome shotgun (WGS) entry which is preliminary data.</text>
</comment>
<keyword evidence="4" id="KW-0106">Calcium</keyword>
<dbReference type="Gene3D" id="3.30.1120.10">
    <property type="match status" value="1"/>
</dbReference>
<keyword evidence="3" id="KW-0378">Hydrolase</keyword>
<evidence type="ECO:0000313" key="6">
    <source>
        <dbReference type="EMBL" id="MBK1789146.1"/>
    </source>
</evidence>
<dbReference type="SUPFAM" id="SSF53649">
    <property type="entry name" value="Alkaline phosphatase-like"/>
    <property type="match status" value="1"/>
</dbReference>
<dbReference type="InterPro" id="IPR050738">
    <property type="entry name" value="Sulfatase"/>
</dbReference>
<dbReference type="InterPro" id="IPR000917">
    <property type="entry name" value="Sulfatase_N"/>
</dbReference>
<dbReference type="PROSITE" id="PS00523">
    <property type="entry name" value="SULFATASE_1"/>
    <property type="match status" value="1"/>
</dbReference>
<dbReference type="CDD" id="cd16025">
    <property type="entry name" value="PAS_like"/>
    <property type="match status" value="1"/>
</dbReference>
<comment type="similarity">
    <text evidence="1">Belongs to the sulfatase family.</text>
</comment>
<evidence type="ECO:0000256" key="4">
    <source>
        <dbReference type="ARBA" id="ARBA00022837"/>
    </source>
</evidence>
<keyword evidence="7" id="KW-1185">Reference proteome</keyword>
<evidence type="ECO:0000259" key="5">
    <source>
        <dbReference type="Pfam" id="PF00884"/>
    </source>
</evidence>
<accession>A0A934V571</accession>
<dbReference type="RefSeq" id="WP_200325801.1">
    <property type="nucleotide sequence ID" value="NZ_JAENJH010000014.1"/>
</dbReference>
<proteinExistence type="inferred from homology"/>
<dbReference type="GO" id="GO:0046872">
    <property type="term" value="F:metal ion binding"/>
    <property type="evidence" value="ECO:0007669"/>
    <property type="project" value="UniProtKB-KW"/>
</dbReference>
<dbReference type="GO" id="GO:0004065">
    <property type="term" value="F:arylsulfatase activity"/>
    <property type="evidence" value="ECO:0007669"/>
    <property type="project" value="TreeGrafter"/>
</dbReference>
<dbReference type="Pfam" id="PF00884">
    <property type="entry name" value="Sulfatase"/>
    <property type="match status" value="1"/>
</dbReference>
<sequence length="749" mass="82949">MNASRLEPSFAGVIGRTHYDSRPDWPAPKALPEGTPNVVFVVLDDVGYSDLGCFGSALRTPVMDGLAANGVRFTNFHTTPLCSPTRASLLTGRHHHSVGMRMLSNLDTGFPSGRGRVSTSAATLAEMLRPAGFSTMCAGKWHLTPGEQTSAAGPFDQWPLGRGFERYYGFIDAETDSFYPELTRDNTHVDQPRTPAEGYHLSADIVDNAITFVTDQTSITPEKPFYLHLAFGAAHAPHQAPQEFLEAQRGRFDEGWDAERARRLRRQIELGLLPEGTEAAPRNEGVRPWDELGDDERRLACALQEAYAAMVEHTDHQLGRFIEHLRELGRLDNTVLVLLSDNGASPEGGAHGCLNTTAFQNGIPEDVEENIRRIPTIGTALSQTNYPWGWAQVSNTPFKWYKQYTHEGGVRTPLIVHWPDGGFDRGGVRHQFQHVVDVLPTVLGFVGVPVPTTLGGVDQMPVHGADMAGVLRRADAPGERRTQHFEMFGHRAIWHEGWKAVARHTRGAPYEDDVWELYDTAADPTELHDLAGRHPERVAELERVFWQQAERYEVLPLDDQRFAVRAKVPHAGSPRMRRRFVYHAGMSHVPVMVAPPTMDVSHDITAVVRHREVTDDGVLVALGGVSSGYVLYLQSGHLLYEYNHVGTRYELRSDRPVPAGPSELGFRFRRTGPREGVGQLLIDGAVRDELPFPAVLPDFLGFEGLDVGKDAGSPVSTRYQGPFPFTGDLARIVFDLPEGPPGVLPERLD</sequence>
<dbReference type="AlphaFoldDB" id="A0A934V571"/>
<organism evidence="6 7">
    <name type="scientific">Prauserella cavernicola</name>
    <dbReference type="NCBI Taxonomy" id="2800127"/>
    <lineage>
        <taxon>Bacteria</taxon>
        <taxon>Bacillati</taxon>
        <taxon>Actinomycetota</taxon>
        <taxon>Actinomycetes</taxon>
        <taxon>Pseudonocardiales</taxon>
        <taxon>Pseudonocardiaceae</taxon>
        <taxon>Prauserella</taxon>
    </lineage>
</organism>
<name>A0A934V571_9PSEU</name>
<evidence type="ECO:0000256" key="3">
    <source>
        <dbReference type="ARBA" id="ARBA00022801"/>
    </source>
</evidence>
<dbReference type="InterPro" id="IPR024607">
    <property type="entry name" value="Sulfatase_CS"/>
</dbReference>
<evidence type="ECO:0000256" key="1">
    <source>
        <dbReference type="ARBA" id="ARBA00008779"/>
    </source>
</evidence>